<dbReference type="EMBL" id="JACEIK010005562">
    <property type="protein sequence ID" value="MCE0481801.1"/>
    <property type="molecule type" value="Genomic_DNA"/>
</dbReference>
<organism evidence="3 4">
    <name type="scientific">Datura stramonium</name>
    <name type="common">Jimsonweed</name>
    <name type="synonym">Common thornapple</name>
    <dbReference type="NCBI Taxonomy" id="4076"/>
    <lineage>
        <taxon>Eukaryota</taxon>
        <taxon>Viridiplantae</taxon>
        <taxon>Streptophyta</taxon>
        <taxon>Embryophyta</taxon>
        <taxon>Tracheophyta</taxon>
        <taxon>Spermatophyta</taxon>
        <taxon>Magnoliopsida</taxon>
        <taxon>eudicotyledons</taxon>
        <taxon>Gunneridae</taxon>
        <taxon>Pentapetalae</taxon>
        <taxon>asterids</taxon>
        <taxon>lamiids</taxon>
        <taxon>Solanales</taxon>
        <taxon>Solanaceae</taxon>
        <taxon>Solanoideae</taxon>
        <taxon>Datureae</taxon>
        <taxon>Datura</taxon>
    </lineage>
</organism>
<name>A0ABS8VMJ1_DATST</name>
<evidence type="ECO:0000313" key="4">
    <source>
        <dbReference type="Proteomes" id="UP000823775"/>
    </source>
</evidence>
<proteinExistence type="predicted"/>
<dbReference type="Proteomes" id="UP000823775">
    <property type="component" value="Unassembled WGS sequence"/>
</dbReference>
<dbReference type="PANTHER" id="PTHR12681:SF0">
    <property type="entry name" value="ZINC FINGER CCCH DOMAIN-CONTAINING PROTEIN 15"/>
    <property type="match status" value="1"/>
</dbReference>
<sequence length="134" mass="15530">MENWDQETLEKVVASKSQEYYKNKPTDIVCIYFLEAVEKKQYGWFWVCPNGDCHFRHALSPEYILKSQMKALLEEETEKMCNEEEIEDQVIVVSKSATSWTVDSDFITNLLKLAVTSLDGFVIVLDLSGIWKHA</sequence>
<dbReference type="PROSITE" id="PS50103">
    <property type="entry name" value="ZF_C3H1"/>
    <property type="match status" value="1"/>
</dbReference>
<feature type="domain" description="C3H1-type" evidence="2">
    <location>
        <begin position="24"/>
        <end position="60"/>
    </location>
</feature>
<comment type="caution">
    <text evidence="3">The sequence shown here is derived from an EMBL/GenBank/DDBJ whole genome shotgun (WGS) entry which is preliminary data.</text>
</comment>
<dbReference type="InterPro" id="IPR000571">
    <property type="entry name" value="Znf_CCCH"/>
</dbReference>
<gene>
    <name evidence="3" type="ORF">HAX54_039873</name>
</gene>
<dbReference type="PANTHER" id="PTHR12681">
    <property type="entry name" value="ZINC FINGER-CONTAINING PROTEIN P48ZNF"/>
    <property type="match status" value="1"/>
</dbReference>
<evidence type="ECO:0000259" key="2">
    <source>
        <dbReference type="PROSITE" id="PS50103"/>
    </source>
</evidence>
<keyword evidence="1" id="KW-0863">Zinc-finger</keyword>
<keyword evidence="1" id="KW-0862">Zinc</keyword>
<evidence type="ECO:0000256" key="1">
    <source>
        <dbReference type="PROSITE-ProRule" id="PRU00723"/>
    </source>
</evidence>
<accession>A0ABS8VMJ1</accession>
<reference evidence="3 4" key="1">
    <citation type="journal article" date="2021" name="BMC Genomics">
        <title>Datura genome reveals duplications of psychoactive alkaloid biosynthetic genes and high mutation rate following tissue culture.</title>
        <authorList>
            <person name="Rajewski A."/>
            <person name="Carter-House D."/>
            <person name="Stajich J."/>
            <person name="Litt A."/>
        </authorList>
    </citation>
    <scope>NUCLEOTIDE SEQUENCE [LARGE SCALE GENOMIC DNA]</scope>
    <source>
        <strain evidence="3">AR-01</strain>
    </source>
</reference>
<feature type="zinc finger region" description="C3H1-type" evidence="1">
    <location>
        <begin position="24"/>
        <end position="60"/>
    </location>
</feature>
<evidence type="ECO:0000313" key="3">
    <source>
        <dbReference type="EMBL" id="MCE0481801.1"/>
    </source>
</evidence>
<protein>
    <recommendedName>
        <fullName evidence="2">C3H1-type domain-containing protein</fullName>
    </recommendedName>
</protein>
<keyword evidence="1" id="KW-0479">Metal-binding</keyword>
<keyword evidence="4" id="KW-1185">Reference proteome</keyword>